<feature type="region of interest" description="Disordered" evidence="1">
    <location>
        <begin position="273"/>
        <end position="317"/>
    </location>
</feature>
<dbReference type="AlphaFoldDB" id="A0A0J6XYX0"/>
<dbReference type="STRING" id="404692.A0A0J6XYX0"/>
<feature type="compositionally biased region" description="Basic residues" evidence="1">
    <location>
        <begin position="53"/>
        <end position="64"/>
    </location>
</feature>
<evidence type="ECO:0000313" key="2">
    <source>
        <dbReference type="EMBL" id="KMP00580.1"/>
    </source>
</evidence>
<proteinExistence type="predicted"/>
<evidence type="ECO:0000313" key="3">
    <source>
        <dbReference type="Proteomes" id="UP000054565"/>
    </source>
</evidence>
<feature type="compositionally biased region" description="Basic and acidic residues" evidence="1">
    <location>
        <begin position="65"/>
        <end position="87"/>
    </location>
</feature>
<name>A0A0J6XYX0_COCIT</name>
<sequence>MSSHSAESLNCFSLLSDKIPSWISRVSELAVHTAAKQEEFKCDYIKYSVTEKRPRRRKGSSLHTHRPEDEEESGCKARVPSDPHDPCLEPLTRMKILKQSGGDVNNNINRKRRTGEDASGPSDQETERAIRPRHQFLIHYDCHSQAVLEKLVREIGGARNQIRKSRMSYMMKSGFGRKSVQPGFSSDDGMKPIFRSTRSFNKSAGKESPFDVADIHLESAQALCETAAHQFLRNGDCSFELSRTKEKLDLALDVAKVEVERSSEAVKIEEAEAEAEAMAKEGENQREAELLPAEQKIEKDGKGADGPPTAIEVDDASDNSSISIDITAFRSSRLRR</sequence>
<dbReference type="OrthoDB" id="3886346at2759"/>
<evidence type="ECO:0000256" key="1">
    <source>
        <dbReference type="SAM" id="MobiDB-lite"/>
    </source>
</evidence>
<dbReference type="Proteomes" id="UP000054565">
    <property type="component" value="Unassembled WGS sequence"/>
</dbReference>
<dbReference type="EMBL" id="DS028093">
    <property type="protein sequence ID" value="KMP00580.1"/>
    <property type="molecule type" value="Genomic_DNA"/>
</dbReference>
<feature type="region of interest" description="Disordered" evidence="1">
    <location>
        <begin position="53"/>
        <end position="127"/>
    </location>
</feature>
<organism evidence="2 3">
    <name type="scientific">Coccidioides immitis RMSCC 2394</name>
    <dbReference type="NCBI Taxonomy" id="404692"/>
    <lineage>
        <taxon>Eukaryota</taxon>
        <taxon>Fungi</taxon>
        <taxon>Dikarya</taxon>
        <taxon>Ascomycota</taxon>
        <taxon>Pezizomycotina</taxon>
        <taxon>Eurotiomycetes</taxon>
        <taxon>Eurotiomycetidae</taxon>
        <taxon>Onygenales</taxon>
        <taxon>Onygenaceae</taxon>
        <taxon>Coccidioides</taxon>
    </lineage>
</organism>
<reference evidence="3" key="1">
    <citation type="journal article" date="2010" name="Genome Res.">
        <title>Population genomic sequencing of Coccidioides fungi reveals recent hybridization and transposon control.</title>
        <authorList>
            <person name="Neafsey D.E."/>
            <person name="Barker B.M."/>
            <person name="Sharpton T.J."/>
            <person name="Stajich J.E."/>
            <person name="Park D.J."/>
            <person name="Whiston E."/>
            <person name="Hung C.-Y."/>
            <person name="McMahan C."/>
            <person name="White J."/>
            <person name="Sykes S."/>
            <person name="Heiman D."/>
            <person name="Young S."/>
            <person name="Zeng Q."/>
            <person name="Abouelleil A."/>
            <person name="Aftuck L."/>
            <person name="Bessette D."/>
            <person name="Brown A."/>
            <person name="FitzGerald M."/>
            <person name="Lui A."/>
            <person name="Macdonald J.P."/>
            <person name="Priest M."/>
            <person name="Orbach M.J."/>
            <person name="Galgiani J.N."/>
            <person name="Kirkland T.N."/>
            <person name="Cole G.T."/>
            <person name="Birren B.W."/>
            <person name="Henn M.R."/>
            <person name="Taylor J.W."/>
            <person name="Rounsley S.D."/>
        </authorList>
    </citation>
    <scope>NUCLEOTIDE SEQUENCE [LARGE SCALE GENOMIC DNA]</scope>
    <source>
        <strain evidence="3">RMSCC 2394</strain>
    </source>
</reference>
<accession>A0A0J6XYX0</accession>
<gene>
    <name evidence="2" type="ORF">CIRG_00722</name>
</gene>
<protein>
    <submittedName>
        <fullName evidence="2">Uncharacterized protein</fullName>
    </submittedName>
</protein>
<feature type="compositionally biased region" description="Basic and acidic residues" evidence="1">
    <location>
        <begin position="277"/>
        <end position="303"/>
    </location>
</feature>